<dbReference type="InterPro" id="IPR043129">
    <property type="entry name" value="ATPase_NBD"/>
</dbReference>
<dbReference type="Gene3D" id="3.30.420.40">
    <property type="match status" value="3"/>
</dbReference>
<evidence type="ECO:0000313" key="2">
    <source>
        <dbReference type="EMBL" id="GAA1230716.1"/>
    </source>
</evidence>
<dbReference type="Pfam" id="PF00480">
    <property type="entry name" value="ROK"/>
    <property type="match status" value="1"/>
</dbReference>
<dbReference type="Gene3D" id="1.10.10.10">
    <property type="entry name" value="Winged helix-like DNA-binding domain superfamily/Winged helix DNA-binding domain"/>
    <property type="match status" value="1"/>
</dbReference>
<dbReference type="EMBL" id="BAAALF010000027">
    <property type="protein sequence ID" value="GAA1230716.1"/>
    <property type="molecule type" value="Genomic_DNA"/>
</dbReference>
<comment type="caution">
    <text evidence="2">The sequence shown here is derived from an EMBL/GenBank/DDBJ whole genome shotgun (WGS) entry which is preliminary data.</text>
</comment>
<sequence length="437" mass="44202">MAERGRRTVRDLRRGSRAALLRHLYFEGPLSRQELGRISGLSAGSISNVTGELLAEGLVEECGSVESDGGRPRILLRVAPRLAYLVGVDVGETQVRVALFDLALTELAASDHPLSDCGHDVDHVVESILAGLAEVLAVTGVDQGAVLGVGVGVPGVVEQGSVGAGAGARGAVGSGAAERGAGEAGGAEQGAGAVVHGQTIAWDAVPLGRLLRAGTDLPLFVDNGAKTLGQAEMWFGAGRGARHAVVVLFGSGVGACVIVDGVRFRGATSSAGELGHTKVQVGGRRCRCGARGCLEAYVGAEALVERWGRAPLGGSEKAGLAALLAAGRAGEPAAVALLGEAAEYLGAAIADLINLFNPERILIGGWAGLLLGPQLLPGIRQAATEYALTFPRAQTVIELSGLGPDAVTLGAATLPLSQFLDSGGELARRGTAVAVAR</sequence>
<dbReference type="PANTHER" id="PTHR18964">
    <property type="entry name" value="ROK (REPRESSOR, ORF, KINASE) FAMILY"/>
    <property type="match status" value="1"/>
</dbReference>
<keyword evidence="3" id="KW-1185">Reference proteome</keyword>
<comment type="similarity">
    <text evidence="1">Belongs to the ROK (NagC/XylR) family.</text>
</comment>
<dbReference type="RefSeq" id="WP_344441075.1">
    <property type="nucleotide sequence ID" value="NZ_BAAALF010000027.1"/>
</dbReference>
<dbReference type="InterPro" id="IPR036388">
    <property type="entry name" value="WH-like_DNA-bd_sf"/>
</dbReference>
<proteinExistence type="inferred from homology"/>
<protein>
    <submittedName>
        <fullName evidence="2">ROK family transcriptional regulator</fullName>
    </submittedName>
</protein>
<dbReference type="SUPFAM" id="SSF46785">
    <property type="entry name" value="Winged helix' DNA-binding domain"/>
    <property type="match status" value="1"/>
</dbReference>
<dbReference type="InterPro" id="IPR000600">
    <property type="entry name" value="ROK"/>
</dbReference>
<reference evidence="2 3" key="1">
    <citation type="journal article" date="2019" name="Int. J. Syst. Evol. Microbiol.">
        <title>The Global Catalogue of Microorganisms (GCM) 10K type strain sequencing project: providing services to taxonomists for standard genome sequencing and annotation.</title>
        <authorList>
            <consortium name="The Broad Institute Genomics Platform"/>
            <consortium name="The Broad Institute Genome Sequencing Center for Infectious Disease"/>
            <person name="Wu L."/>
            <person name="Ma J."/>
        </authorList>
    </citation>
    <scope>NUCLEOTIDE SEQUENCE [LARGE SCALE GENOMIC DNA]</scope>
    <source>
        <strain evidence="2 3">JCM 13004</strain>
    </source>
</reference>
<evidence type="ECO:0000313" key="3">
    <source>
        <dbReference type="Proteomes" id="UP001500037"/>
    </source>
</evidence>
<dbReference type="InterPro" id="IPR036390">
    <property type="entry name" value="WH_DNA-bd_sf"/>
</dbReference>
<accession>A0ABN1W379</accession>
<dbReference type="PANTHER" id="PTHR18964:SF149">
    <property type="entry name" value="BIFUNCTIONAL UDP-N-ACETYLGLUCOSAMINE 2-EPIMERASE_N-ACETYLMANNOSAMINE KINASE"/>
    <property type="match status" value="1"/>
</dbReference>
<dbReference type="SUPFAM" id="SSF53067">
    <property type="entry name" value="Actin-like ATPase domain"/>
    <property type="match status" value="1"/>
</dbReference>
<organism evidence="2 3">
    <name type="scientific">Kitasatospora nipponensis</name>
    <dbReference type="NCBI Taxonomy" id="258049"/>
    <lineage>
        <taxon>Bacteria</taxon>
        <taxon>Bacillati</taxon>
        <taxon>Actinomycetota</taxon>
        <taxon>Actinomycetes</taxon>
        <taxon>Kitasatosporales</taxon>
        <taxon>Streptomycetaceae</taxon>
        <taxon>Kitasatospora</taxon>
    </lineage>
</organism>
<evidence type="ECO:0000256" key="1">
    <source>
        <dbReference type="ARBA" id="ARBA00006479"/>
    </source>
</evidence>
<dbReference type="Proteomes" id="UP001500037">
    <property type="component" value="Unassembled WGS sequence"/>
</dbReference>
<name>A0ABN1W379_9ACTN</name>
<gene>
    <name evidence="2" type="ORF">GCM10009665_21380</name>
</gene>